<dbReference type="Proteomes" id="UP000056502">
    <property type="component" value="Chromosome I"/>
</dbReference>
<dbReference type="PANTHER" id="PTHR32063">
    <property type="match status" value="1"/>
</dbReference>
<evidence type="ECO:0000313" key="2">
    <source>
        <dbReference type="EMBL" id="ALE37821.1"/>
    </source>
</evidence>
<accession>A0A0M3TKS3</accession>
<name>A0A0M3TKS3_LEPIR</name>
<keyword evidence="1" id="KW-0472">Membrane</keyword>
<dbReference type="Pfam" id="PF00873">
    <property type="entry name" value="ACR_tran"/>
    <property type="match status" value="2"/>
</dbReference>
<dbReference type="GO" id="GO:0042910">
    <property type="term" value="F:xenobiotic transmembrane transporter activity"/>
    <property type="evidence" value="ECO:0007669"/>
    <property type="project" value="TreeGrafter"/>
</dbReference>
<dbReference type="EMBL" id="CP012603">
    <property type="protein sequence ID" value="ALE37821.1"/>
    <property type="molecule type" value="Genomic_DNA"/>
</dbReference>
<evidence type="ECO:0000256" key="1">
    <source>
        <dbReference type="SAM" id="Phobius"/>
    </source>
</evidence>
<dbReference type="PANTHER" id="PTHR32063:SF0">
    <property type="entry name" value="SWARMING MOTILITY PROTEIN SWRC"/>
    <property type="match status" value="1"/>
</dbReference>
<dbReference type="Gene3D" id="3.30.70.1430">
    <property type="entry name" value="Multidrug efflux transporter AcrB pore domain"/>
    <property type="match status" value="2"/>
</dbReference>
<feature type="transmembrane region" description="Helical" evidence="1">
    <location>
        <begin position="894"/>
        <end position="915"/>
    </location>
</feature>
<proteinExistence type="predicted"/>
<dbReference type="AlphaFoldDB" id="A0A0M3TKS3"/>
<dbReference type="SUPFAM" id="SSF82693">
    <property type="entry name" value="Multidrug efflux transporter AcrB pore domain, PN1, PN2, PC1 and PC2 subdomains"/>
    <property type="match status" value="2"/>
</dbReference>
<dbReference type="Gene3D" id="3.30.70.1440">
    <property type="entry name" value="Multidrug efflux transporter AcrB pore domain"/>
    <property type="match status" value="1"/>
</dbReference>
<sequence length="973" mass="110839">MNENRLPSKITTQMIIGAVLLFGVISAFMLNYSLFPVVKNPALSIVVDYPGTDAETVENTITIPLENQVSTIGGISEIRSTSEKGKSLIRLDFENDTNIDVKTLEIKERIETIINTFPKEVRKPRVLNFDPNEMPIAVISLNATDSRSLGELRAFADSIVKKDIEGINGVSKVTVSGGKIKEILISFDIRKLNSYNIRLADINEAIYFNNRTSTIASVEEKGGLYQVRLKGKFSKLDDLVDLPISSPDIGKSITLGNVANIQNSYRDEDSTYRVNGNQNIGIYVYKKYDANILSISSEIKKTVSHLSQDGTKFDLLYNQADNIRNTYFNLICIIAVTIAILFFAAKKKGNIDIPKFIGTILSQLILSFLLISFIHFILKKDFDLLCVLSIYLSFAIWIVFYFNFIQNHTIDSIGEKKLLLFITPSIPILFFPGILLNNTVAVNLIRMAIMTSIGVLNNYIVYKYFYQNLSTNKLDKFPTIITIPEKSKTQSVLYEPQKNKRDLILNFLLIIMPIVMIFALIQSSKEVYFNVEDDRIYGYVELPADSNFEYTDEIVQKIESKLVANPNVKDVISQVEPSHAFLIINYHKSFFSSDSIIPSLNQSVGRQNPAFCYFTKESDLGRMKEVSLDIVGQSHSDLNKSVPKIANLITNLPGIHEVILNFKQPRNELQLDLNNRDPLLQNSEIGSFLRTVVQGSVISKYNENNNELDIRVRASKEFRDSEKQLNKFLIKNNSGEFSSIGSSFTQRETLSPIKFFRKNKRPNLSISVRTDSYNPNTLLKLVQNSSQTLLNNNERIELNHRIEKLSKSNTNFTVYIILILLTCFFFFIIYTESLKTSFIYFCSLLFFYCIFASIYLIIFKNYDIGFHIGSVIVLISLLLHILSNFPEIKRQNTIPININWDFYLVAIALFFPLLILSTPELNVFKKVFGLFMISLILSRFLLIHFNFRFANVFEKVLSTNNISKISGGKNVRR</sequence>
<protein>
    <submittedName>
        <fullName evidence="2">MORN repeat protein</fullName>
    </submittedName>
</protein>
<feature type="transmembrane region" description="Helical" evidence="1">
    <location>
        <begin position="927"/>
        <end position="947"/>
    </location>
</feature>
<feature type="transmembrane region" description="Helical" evidence="1">
    <location>
        <begin position="503"/>
        <end position="521"/>
    </location>
</feature>
<feature type="transmembrane region" description="Helical" evidence="1">
    <location>
        <begin position="812"/>
        <end position="831"/>
    </location>
</feature>
<dbReference type="Gene3D" id="3.30.70.1320">
    <property type="entry name" value="Multidrug efflux transporter AcrB pore domain like"/>
    <property type="match status" value="1"/>
</dbReference>
<gene>
    <name evidence="2" type="ORF">G436_0600</name>
</gene>
<organism evidence="2">
    <name type="scientific">Leptospira interrogans serovar Hardjo str. Norma</name>
    <dbReference type="NCBI Taxonomy" id="1279460"/>
    <lineage>
        <taxon>Bacteria</taxon>
        <taxon>Pseudomonadati</taxon>
        <taxon>Spirochaetota</taxon>
        <taxon>Spirochaetia</taxon>
        <taxon>Leptospirales</taxon>
        <taxon>Leptospiraceae</taxon>
        <taxon>Leptospira</taxon>
    </lineage>
</organism>
<feature type="transmembrane region" description="Helical" evidence="1">
    <location>
        <begin position="417"/>
        <end position="435"/>
    </location>
</feature>
<dbReference type="InterPro" id="IPR027463">
    <property type="entry name" value="AcrB_DN_DC_subdom"/>
</dbReference>
<dbReference type="GO" id="GO:0005886">
    <property type="term" value="C:plasma membrane"/>
    <property type="evidence" value="ECO:0007669"/>
    <property type="project" value="TreeGrafter"/>
</dbReference>
<dbReference type="Gene3D" id="3.30.2090.10">
    <property type="entry name" value="Multidrug efflux transporter AcrB TolC docking domain, DN and DC subdomains"/>
    <property type="match status" value="2"/>
</dbReference>
<feature type="transmembrane region" description="Helical" evidence="1">
    <location>
        <begin position="864"/>
        <end position="882"/>
    </location>
</feature>
<dbReference type="PATRIC" id="fig|1279460.3.peg.607"/>
<feature type="transmembrane region" description="Helical" evidence="1">
    <location>
        <begin position="12"/>
        <end position="35"/>
    </location>
</feature>
<feature type="transmembrane region" description="Helical" evidence="1">
    <location>
        <begin position="838"/>
        <end position="858"/>
    </location>
</feature>
<reference evidence="2 3" key="1">
    <citation type="journal article" date="2015" name="Genome Announc.">
        <title>Whole-Genome Sequence of Leptospira interrogans Serovar Hardjo Subtype Hardjoprajitno Strain Norma, Isolated from Cattle in a Leptospirosis Outbreak in Brazil.</title>
        <authorList>
            <person name="Cosate M.R."/>
            <person name="Soares S.C."/>
            <person name="Mendes T.A."/>
            <person name="Raittz R.T."/>
            <person name="Moreira E.C."/>
            <person name="Leite R."/>
            <person name="Fernandes G.R."/>
            <person name="Haddad J.P."/>
            <person name="Ortega J.M."/>
        </authorList>
    </citation>
    <scope>NUCLEOTIDE SEQUENCE [LARGE SCALE GENOMIC DNA]</scope>
    <source>
        <strain evidence="2 3">Norma</strain>
    </source>
</reference>
<dbReference type="SUPFAM" id="SSF82714">
    <property type="entry name" value="Multidrug efflux transporter AcrB TolC docking domain, DN and DC subdomains"/>
    <property type="match status" value="2"/>
</dbReference>
<feature type="transmembrane region" description="Helical" evidence="1">
    <location>
        <begin position="326"/>
        <end position="344"/>
    </location>
</feature>
<dbReference type="RefSeq" id="WP_394859446.1">
    <property type="nucleotide sequence ID" value="NZ_CP012603.1"/>
</dbReference>
<dbReference type="InterPro" id="IPR001036">
    <property type="entry name" value="Acrflvin-R"/>
</dbReference>
<feature type="transmembrane region" description="Helical" evidence="1">
    <location>
        <begin position="447"/>
        <end position="466"/>
    </location>
</feature>
<keyword evidence="1" id="KW-1133">Transmembrane helix</keyword>
<feature type="transmembrane region" description="Helical" evidence="1">
    <location>
        <begin position="356"/>
        <end position="378"/>
    </location>
</feature>
<feature type="transmembrane region" description="Helical" evidence="1">
    <location>
        <begin position="384"/>
        <end position="405"/>
    </location>
</feature>
<evidence type="ECO:0000313" key="3">
    <source>
        <dbReference type="Proteomes" id="UP000056502"/>
    </source>
</evidence>
<dbReference type="Gene3D" id="1.20.1640.10">
    <property type="entry name" value="Multidrug efflux transporter AcrB transmembrane domain"/>
    <property type="match status" value="3"/>
</dbReference>
<keyword evidence="1" id="KW-0812">Transmembrane</keyword>